<dbReference type="RefSeq" id="WP_182280691.1">
    <property type="nucleotide sequence ID" value="NZ_JABTCN010000012.1"/>
</dbReference>
<dbReference type="InterPro" id="IPR036650">
    <property type="entry name" value="CAT_RNA-bd_dom_sf"/>
</dbReference>
<comment type="caution">
    <text evidence="4">The sequence shown here is derived from an EMBL/GenBank/DDBJ whole genome shotgun (WGS) entry which is preliminary data.</text>
</comment>
<reference evidence="4 5" key="1">
    <citation type="journal article" date="2020" name="Access Microbiol">
        <title>Isolation and genome sequencing of Staphylococcus schleiferi subspecies coagulans from Antarctic seals.</title>
        <authorList>
            <person name="Foster G."/>
            <person name="Robb A."/>
            <person name="Paterson G.K."/>
        </authorList>
    </citation>
    <scope>NUCLEOTIDE SEQUENCE [LARGE SCALE GENOMIC DNA]</scope>
    <source>
        <strain evidence="4 5">M615/02/4</strain>
    </source>
</reference>
<feature type="domain" description="PRD" evidence="3">
    <location>
        <begin position="174"/>
        <end position="282"/>
    </location>
</feature>
<dbReference type="Gene3D" id="1.20.58.1950">
    <property type="match status" value="1"/>
</dbReference>
<evidence type="ECO:0000256" key="1">
    <source>
        <dbReference type="ARBA" id="ARBA00009115"/>
    </source>
</evidence>
<gene>
    <name evidence="4" type="ORF">HR081_05540</name>
</gene>
<protein>
    <submittedName>
        <fullName evidence="4">Transcription antiterminator</fullName>
    </submittedName>
</protein>
<evidence type="ECO:0000313" key="4">
    <source>
        <dbReference type="EMBL" id="MBA8776379.1"/>
    </source>
</evidence>
<dbReference type="PANTHER" id="PTHR30185">
    <property type="entry name" value="CRYPTIC BETA-GLUCOSIDE BGL OPERON ANTITERMINATOR"/>
    <property type="match status" value="1"/>
</dbReference>
<dbReference type="PANTHER" id="PTHR30185:SF16">
    <property type="entry name" value="PROTEIN GLCT"/>
    <property type="match status" value="1"/>
</dbReference>
<feature type="domain" description="PRD" evidence="3">
    <location>
        <begin position="68"/>
        <end position="173"/>
    </location>
</feature>
<keyword evidence="2" id="KW-0677">Repeat</keyword>
<organism evidence="4 5">
    <name type="scientific">Staphylococcus coagulans</name>
    <dbReference type="NCBI Taxonomy" id="74706"/>
    <lineage>
        <taxon>Bacteria</taxon>
        <taxon>Bacillati</taxon>
        <taxon>Bacillota</taxon>
        <taxon>Bacilli</taxon>
        <taxon>Bacillales</taxon>
        <taxon>Staphylococcaceae</taxon>
        <taxon>Staphylococcus</taxon>
    </lineage>
</organism>
<dbReference type="SUPFAM" id="SSF63520">
    <property type="entry name" value="PTS-regulatory domain, PRD"/>
    <property type="match status" value="2"/>
</dbReference>
<dbReference type="EMBL" id="JABTCN010000012">
    <property type="protein sequence ID" value="MBA8776379.1"/>
    <property type="molecule type" value="Genomic_DNA"/>
</dbReference>
<dbReference type="GO" id="GO:0045893">
    <property type="term" value="P:positive regulation of DNA-templated transcription"/>
    <property type="evidence" value="ECO:0007669"/>
    <property type="project" value="InterPro"/>
</dbReference>
<dbReference type="InterPro" id="IPR011608">
    <property type="entry name" value="PRD"/>
</dbReference>
<evidence type="ECO:0000259" key="3">
    <source>
        <dbReference type="PROSITE" id="PS51372"/>
    </source>
</evidence>
<dbReference type="NCBIfam" id="NF047357">
    <property type="entry name" value="antiterm_GlcT"/>
    <property type="match status" value="1"/>
</dbReference>
<dbReference type="GO" id="GO:0003723">
    <property type="term" value="F:RNA binding"/>
    <property type="evidence" value="ECO:0007669"/>
    <property type="project" value="InterPro"/>
</dbReference>
<sequence>MNQYTIKKVLNNNVLICQHQQSEVIIIGKGLGFNKKPGMTIQDQETIEKVFKLESKSEQDHYKMLIAHTDERVLRVVIDSVQMIMTHFDLSHEESFVVSLTDHLIFALKRMENGQLITNPFLSETKYSYPEAYQIAKKVVTRINLQLNIDFPEDEVGFIALHIASQINDIEFGEMQTVPKLINNAIRMIEHDMGIEIPEASIPYQRFVRHIHFLLQRLKKGEGTTIELNFENLLKAQYPLCYNIAVKIVKMIQSQIDVRVYEAEVAYLTMHIHQLSLASKKQA</sequence>
<comment type="similarity">
    <text evidence="1">Belongs to the transcriptional antiterminator BglG family. GlcT subfamily.</text>
</comment>
<dbReference type="SMART" id="SM01061">
    <property type="entry name" value="CAT_RBD"/>
    <property type="match status" value="1"/>
</dbReference>
<dbReference type="Gene3D" id="2.30.24.10">
    <property type="entry name" value="CAT RNA-binding domain"/>
    <property type="match status" value="1"/>
</dbReference>
<dbReference type="SUPFAM" id="SSF50151">
    <property type="entry name" value="SacY-like RNA-binding domain"/>
    <property type="match status" value="1"/>
</dbReference>
<dbReference type="Proteomes" id="UP000524893">
    <property type="component" value="Unassembled WGS sequence"/>
</dbReference>
<name>A0A9X0TMJ9_9STAP</name>
<dbReference type="PROSITE" id="PS00654">
    <property type="entry name" value="PRD_1"/>
    <property type="match status" value="1"/>
</dbReference>
<dbReference type="InterPro" id="IPR001550">
    <property type="entry name" value="Transcrpt_antitermin_CS"/>
</dbReference>
<dbReference type="Pfam" id="PF00874">
    <property type="entry name" value="PRD"/>
    <property type="match status" value="2"/>
</dbReference>
<dbReference type="PROSITE" id="PS51372">
    <property type="entry name" value="PRD_2"/>
    <property type="match status" value="2"/>
</dbReference>
<evidence type="ECO:0000256" key="2">
    <source>
        <dbReference type="ARBA" id="ARBA00022737"/>
    </source>
</evidence>
<dbReference type="Pfam" id="PF03123">
    <property type="entry name" value="CAT_RBD"/>
    <property type="match status" value="1"/>
</dbReference>
<dbReference type="Gene3D" id="1.20.890.100">
    <property type="match status" value="1"/>
</dbReference>
<dbReference type="InterPro" id="IPR036634">
    <property type="entry name" value="PRD_sf"/>
</dbReference>
<dbReference type="AlphaFoldDB" id="A0A9X0TMJ9"/>
<accession>A0A9X0TMJ9</accession>
<dbReference type="Gene3D" id="1.10.1790.10">
    <property type="entry name" value="PRD domain"/>
    <property type="match status" value="1"/>
</dbReference>
<evidence type="ECO:0000313" key="5">
    <source>
        <dbReference type="Proteomes" id="UP000524893"/>
    </source>
</evidence>
<dbReference type="InterPro" id="IPR004341">
    <property type="entry name" value="CAT_RNA-bd_dom"/>
</dbReference>
<proteinExistence type="inferred from homology"/>
<dbReference type="InterPro" id="IPR050661">
    <property type="entry name" value="BglG_antiterminators"/>
</dbReference>